<keyword evidence="3" id="KW-1003">Cell membrane</keyword>
<evidence type="ECO:0000256" key="1">
    <source>
        <dbReference type="ARBA" id="ARBA00004651"/>
    </source>
</evidence>
<dbReference type="GO" id="GO:0006824">
    <property type="term" value="P:cobalt ion transport"/>
    <property type="evidence" value="ECO:0007669"/>
    <property type="project" value="InterPro"/>
</dbReference>
<evidence type="ECO:0000313" key="8">
    <source>
        <dbReference type="EMBL" id="SEQ93884.1"/>
    </source>
</evidence>
<dbReference type="InterPro" id="IPR052770">
    <property type="entry name" value="Cobalt_transport_CbiQ"/>
</dbReference>
<evidence type="ECO:0000256" key="2">
    <source>
        <dbReference type="ARBA" id="ARBA00008564"/>
    </source>
</evidence>
<evidence type="ECO:0000313" key="9">
    <source>
        <dbReference type="Proteomes" id="UP000199766"/>
    </source>
</evidence>
<dbReference type="STRING" id="180197.SAMN02982919_01440"/>
<feature type="transmembrane region" description="Helical" evidence="7">
    <location>
        <begin position="70"/>
        <end position="95"/>
    </location>
</feature>
<reference evidence="8 9" key="1">
    <citation type="submission" date="2016-10" db="EMBL/GenBank/DDBJ databases">
        <authorList>
            <person name="de Groot N.N."/>
        </authorList>
    </citation>
    <scope>NUCLEOTIDE SEQUENCE [LARGE SCALE GENOMIC DNA]</scope>
    <source>
        <strain evidence="8 9">ATCC 35958</strain>
    </source>
</reference>
<dbReference type="InterPro" id="IPR012809">
    <property type="entry name" value="ECF_CbiQ"/>
</dbReference>
<keyword evidence="6 7" id="KW-0472">Membrane</keyword>
<evidence type="ECO:0000256" key="3">
    <source>
        <dbReference type="ARBA" id="ARBA00022475"/>
    </source>
</evidence>
<dbReference type="GO" id="GO:0043190">
    <property type="term" value="C:ATP-binding cassette (ABC) transporter complex"/>
    <property type="evidence" value="ECO:0007669"/>
    <property type="project" value="InterPro"/>
</dbReference>
<proteinExistence type="inferred from homology"/>
<dbReference type="PANTHER" id="PTHR43723:SF1">
    <property type="entry name" value="COBALT TRANSPORT PROTEIN CBIQ"/>
    <property type="match status" value="1"/>
</dbReference>
<comment type="subcellular location">
    <subcellularLocation>
        <location evidence="1">Cell membrane</location>
        <topology evidence="1">Multi-pass membrane protein</topology>
    </subcellularLocation>
</comment>
<dbReference type="Proteomes" id="UP000199766">
    <property type="component" value="Unassembled WGS sequence"/>
</dbReference>
<accession>A0A1H9K421</accession>
<evidence type="ECO:0000256" key="7">
    <source>
        <dbReference type="SAM" id="Phobius"/>
    </source>
</evidence>
<feature type="transmembrane region" description="Helical" evidence="7">
    <location>
        <begin position="30"/>
        <end position="61"/>
    </location>
</feature>
<keyword evidence="5 7" id="KW-1133">Transmembrane helix</keyword>
<dbReference type="CDD" id="cd16914">
    <property type="entry name" value="EcfT"/>
    <property type="match status" value="1"/>
</dbReference>
<dbReference type="NCBIfam" id="TIGR02454">
    <property type="entry name" value="ECF_T_CbiQ"/>
    <property type="match status" value="1"/>
</dbReference>
<dbReference type="RefSeq" id="WP_218144466.1">
    <property type="nucleotide sequence ID" value="NZ_FOGD01000003.1"/>
</dbReference>
<dbReference type="InterPro" id="IPR003339">
    <property type="entry name" value="ABC/ECF_trnsptr_transmembrane"/>
</dbReference>
<protein>
    <submittedName>
        <fullName evidence="8">Cobalt/nickel transport system permease protein</fullName>
    </submittedName>
</protein>
<organism evidence="8 9">
    <name type="scientific">Giesbergeria anulus</name>
    <dbReference type="NCBI Taxonomy" id="180197"/>
    <lineage>
        <taxon>Bacteria</taxon>
        <taxon>Pseudomonadati</taxon>
        <taxon>Pseudomonadota</taxon>
        <taxon>Betaproteobacteria</taxon>
        <taxon>Burkholderiales</taxon>
        <taxon>Comamonadaceae</taxon>
        <taxon>Giesbergeria</taxon>
    </lineage>
</organism>
<evidence type="ECO:0000256" key="5">
    <source>
        <dbReference type="ARBA" id="ARBA00022989"/>
    </source>
</evidence>
<feature type="transmembrane region" description="Helical" evidence="7">
    <location>
        <begin position="115"/>
        <end position="139"/>
    </location>
</feature>
<dbReference type="AlphaFoldDB" id="A0A1H9K421"/>
<keyword evidence="9" id="KW-1185">Reference proteome</keyword>
<comment type="similarity">
    <text evidence="2">Belongs to the CbiQ family.</text>
</comment>
<evidence type="ECO:0000256" key="4">
    <source>
        <dbReference type="ARBA" id="ARBA00022692"/>
    </source>
</evidence>
<gene>
    <name evidence="8" type="ORF">SAMN02982919_01440</name>
</gene>
<evidence type="ECO:0000256" key="6">
    <source>
        <dbReference type="ARBA" id="ARBA00023136"/>
    </source>
</evidence>
<dbReference type="PANTHER" id="PTHR43723">
    <property type="entry name" value="COBALT TRANSPORT PROTEIN CBIQ"/>
    <property type="match status" value="1"/>
</dbReference>
<name>A0A1H9K421_9BURK</name>
<dbReference type="Pfam" id="PF02361">
    <property type="entry name" value="CbiQ"/>
    <property type="match status" value="1"/>
</dbReference>
<sequence length="256" mass="27456">MHRLHRLLAVWIERAAYHNHWSHVTPRAKAIFALAALVAAYAARTPSAALGVALVGVLVVWRGAGVPLRLYLRVAAGPLGFLLLSGASLLVSVAWEPGGTLAWRMAPHALSEVAMVTARSVAALSALLTLVLTTPLAHLMALLRQLRLPEILLDLMVLCYRLIFVFSESCHDTLAAQTARLGFSSYGRSMRSLGLLVGSLAAQVALRARGLQWAADARCSDGSLRFLTPHFAHVRRDTAIGVVAGLGLLLLARCLP</sequence>
<keyword evidence="4 7" id="KW-0812">Transmembrane</keyword>
<dbReference type="EMBL" id="FOGD01000003">
    <property type="protein sequence ID" value="SEQ93884.1"/>
    <property type="molecule type" value="Genomic_DNA"/>
</dbReference>